<evidence type="ECO:0000313" key="1">
    <source>
        <dbReference type="EMBL" id="GGH77096.1"/>
    </source>
</evidence>
<dbReference type="InterPro" id="IPR009097">
    <property type="entry name" value="Cyclic_Pdiesterase"/>
</dbReference>
<name>A0A917J3F2_9BACT</name>
<dbReference type="Proteomes" id="UP000627292">
    <property type="component" value="Unassembled WGS sequence"/>
</dbReference>
<protein>
    <recommendedName>
        <fullName evidence="3">2'-5' RNA ligase</fullName>
    </recommendedName>
</protein>
<dbReference type="Gene3D" id="3.90.1140.10">
    <property type="entry name" value="Cyclic phosphodiesterase"/>
    <property type="match status" value="1"/>
</dbReference>
<dbReference type="RefSeq" id="WP_188956199.1">
    <property type="nucleotide sequence ID" value="NZ_BMIB01000004.1"/>
</dbReference>
<evidence type="ECO:0000313" key="2">
    <source>
        <dbReference type="Proteomes" id="UP000627292"/>
    </source>
</evidence>
<accession>A0A917J3F2</accession>
<gene>
    <name evidence="1" type="ORF">GCM10011379_42930</name>
</gene>
<sequence>MEGGVKLPGYAENEYLVVIRPNDDLYERIMAEKNSFTEKYNAAACTFGKPYLTLVRFNQVQMGEERIIRQLRGIATGCAPIKLELRNFGSYPTHSIFINLASKKQVMGVVRELRGAQRLMKAQGQTPHFITEPHFVIARKLNHEQYETAWREYAQQSFDARFMAEKLVLLKRKPGLSSFLPVADFDFMDKPVQAKQGALFG</sequence>
<evidence type="ECO:0008006" key="3">
    <source>
        <dbReference type="Google" id="ProtNLM"/>
    </source>
</evidence>
<comment type="caution">
    <text evidence="1">The sequence shown here is derived from an EMBL/GenBank/DDBJ whole genome shotgun (WGS) entry which is preliminary data.</text>
</comment>
<dbReference type="Pfam" id="PF13563">
    <property type="entry name" value="2_5_RNA_ligase2"/>
    <property type="match status" value="1"/>
</dbReference>
<keyword evidence="2" id="KW-1185">Reference proteome</keyword>
<reference evidence="1" key="1">
    <citation type="journal article" date="2014" name="Int. J. Syst. Evol. Microbiol.">
        <title>Complete genome sequence of Corynebacterium casei LMG S-19264T (=DSM 44701T), isolated from a smear-ripened cheese.</title>
        <authorList>
            <consortium name="US DOE Joint Genome Institute (JGI-PGF)"/>
            <person name="Walter F."/>
            <person name="Albersmeier A."/>
            <person name="Kalinowski J."/>
            <person name="Ruckert C."/>
        </authorList>
    </citation>
    <scope>NUCLEOTIDE SEQUENCE</scope>
    <source>
        <strain evidence="1">CGMCC 1.15290</strain>
    </source>
</reference>
<proteinExistence type="predicted"/>
<dbReference type="SUPFAM" id="SSF55144">
    <property type="entry name" value="LigT-like"/>
    <property type="match status" value="1"/>
</dbReference>
<reference evidence="1" key="2">
    <citation type="submission" date="2020-09" db="EMBL/GenBank/DDBJ databases">
        <authorList>
            <person name="Sun Q."/>
            <person name="Zhou Y."/>
        </authorList>
    </citation>
    <scope>NUCLEOTIDE SEQUENCE</scope>
    <source>
        <strain evidence="1">CGMCC 1.15290</strain>
    </source>
</reference>
<dbReference type="EMBL" id="BMIB01000004">
    <property type="protein sequence ID" value="GGH77096.1"/>
    <property type="molecule type" value="Genomic_DNA"/>
</dbReference>
<dbReference type="AlphaFoldDB" id="A0A917J3F2"/>
<organism evidence="1 2">
    <name type="scientific">Filimonas zeae</name>
    <dbReference type="NCBI Taxonomy" id="1737353"/>
    <lineage>
        <taxon>Bacteria</taxon>
        <taxon>Pseudomonadati</taxon>
        <taxon>Bacteroidota</taxon>
        <taxon>Chitinophagia</taxon>
        <taxon>Chitinophagales</taxon>
        <taxon>Chitinophagaceae</taxon>
        <taxon>Filimonas</taxon>
    </lineage>
</organism>